<dbReference type="AlphaFoldDB" id="A0A6L8VDN4"/>
<sequence length="99" mass="10813">MALSYRARRRLSLLILLVGMPLYIIAAVTLVNWFDARFGRLPIAAEFVVYVLLGIIWILPFRAVFRGVGQPDPEAAAIPPARRPSQDSASDGSGDASDD</sequence>
<keyword evidence="4" id="KW-1185">Reference proteome</keyword>
<feature type="region of interest" description="Disordered" evidence="1">
    <location>
        <begin position="75"/>
        <end position="99"/>
    </location>
</feature>
<keyword evidence="2" id="KW-0812">Transmembrane</keyword>
<protein>
    <submittedName>
        <fullName evidence="3">DUF2842 domain-containing protein</fullName>
    </submittedName>
</protein>
<evidence type="ECO:0000256" key="1">
    <source>
        <dbReference type="SAM" id="MobiDB-lite"/>
    </source>
</evidence>
<dbReference type="OrthoDB" id="7510023at2"/>
<comment type="caution">
    <text evidence="3">The sequence shown here is derived from an EMBL/GenBank/DDBJ whole genome shotgun (WGS) entry which is preliminary data.</text>
</comment>
<feature type="transmembrane region" description="Helical" evidence="2">
    <location>
        <begin position="40"/>
        <end position="59"/>
    </location>
</feature>
<evidence type="ECO:0000313" key="4">
    <source>
        <dbReference type="Proteomes" id="UP000477083"/>
    </source>
</evidence>
<gene>
    <name evidence="3" type="ORF">GS660_04745</name>
</gene>
<proteinExistence type="predicted"/>
<dbReference type="Proteomes" id="UP000477083">
    <property type="component" value="Unassembled WGS sequence"/>
</dbReference>
<dbReference type="InterPro" id="IPR021265">
    <property type="entry name" value="DUF2842"/>
</dbReference>
<organism evidence="3 4">
    <name type="scientific">Frigidibacter albus</name>
    <dbReference type="NCBI Taxonomy" id="1465486"/>
    <lineage>
        <taxon>Bacteria</taxon>
        <taxon>Pseudomonadati</taxon>
        <taxon>Pseudomonadota</taxon>
        <taxon>Alphaproteobacteria</taxon>
        <taxon>Rhodobacterales</taxon>
        <taxon>Paracoccaceae</taxon>
        <taxon>Frigidibacter</taxon>
    </lineage>
</organism>
<evidence type="ECO:0000313" key="3">
    <source>
        <dbReference type="EMBL" id="MZQ88407.1"/>
    </source>
</evidence>
<keyword evidence="2" id="KW-0472">Membrane</keyword>
<feature type="compositionally biased region" description="Low complexity" evidence="1">
    <location>
        <begin position="86"/>
        <end position="99"/>
    </location>
</feature>
<accession>A0A6L8VDN4</accession>
<dbReference type="RefSeq" id="WP_161343921.1">
    <property type="nucleotide sequence ID" value="NZ_BMGW01000002.1"/>
</dbReference>
<reference evidence="3 4" key="1">
    <citation type="submission" date="2020-01" db="EMBL/GenBank/DDBJ databases">
        <title>Frigidibacter albus SP32T (=CGMCC 1.13995T).</title>
        <authorList>
            <person name="Liao X."/>
        </authorList>
    </citation>
    <scope>NUCLEOTIDE SEQUENCE [LARGE SCALE GENOMIC DNA]</scope>
    <source>
        <strain evidence="3 4">SP32</strain>
    </source>
</reference>
<dbReference type="EMBL" id="WWNR01000002">
    <property type="protein sequence ID" value="MZQ88407.1"/>
    <property type="molecule type" value="Genomic_DNA"/>
</dbReference>
<dbReference type="Pfam" id="PF11003">
    <property type="entry name" value="DUF2842"/>
    <property type="match status" value="1"/>
</dbReference>
<name>A0A6L8VDN4_9RHOB</name>
<keyword evidence="2" id="KW-1133">Transmembrane helix</keyword>
<feature type="transmembrane region" description="Helical" evidence="2">
    <location>
        <begin position="12"/>
        <end position="34"/>
    </location>
</feature>
<evidence type="ECO:0000256" key="2">
    <source>
        <dbReference type="SAM" id="Phobius"/>
    </source>
</evidence>